<dbReference type="InParanoid" id="A0A409WN42"/>
<dbReference type="AlphaFoldDB" id="A0A409WN42"/>
<sequence length="80" mass="9120">MQGHYDWMKDALGFRPNLNDGLTQPSNWQSFCTRLLPTIQFGKLLSAFSKAIKLYPKYIILKFFSSSFKAVLNAIISPGF</sequence>
<comment type="caution">
    <text evidence="1">The sequence shown here is derived from an EMBL/GenBank/DDBJ whole genome shotgun (WGS) entry which is preliminary data.</text>
</comment>
<keyword evidence="2" id="KW-1185">Reference proteome</keyword>
<dbReference type="Proteomes" id="UP000283269">
    <property type="component" value="Unassembled WGS sequence"/>
</dbReference>
<gene>
    <name evidence="1" type="ORF">CVT25_002997</name>
</gene>
<protein>
    <submittedName>
        <fullName evidence="1">Uncharacterized protein</fullName>
    </submittedName>
</protein>
<reference evidence="1 2" key="1">
    <citation type="journal article" date="2018" name="Evol. Lett.">
        <title>Horizontal gene cluster transfer increased hallucinogenic mushroom diversity.</title>
        <authorList>
            <person name="Reynolds H.T."/>
            <person name="Vijayakumar V."/>
            <person name="Gluck-Thaler E."/>
            <person name="Korotkin H.B."/>
            <person name="Matheny P.B."/>
            <person name="Slot J.C."/>
        </authorList>
    </citation>
    <scope>NUCLEOTIDE SEQUENCE [LARGE SCALE GENOMIC DNA]</scope>
    <source>
        <strain evidence="1 2">2631</strain>
    </source>
</reference>
<dbReference type="EMBL" id="NHYD01003357">
    <property type="protein sequence ID" value="PPQ79923.1"/>
    <property type="molecule type" value="Genomic_DNA"/>
</dbReference>
<name>A0A409WN42_PSICY</name>
<organism evidence="1 2">
    <name type="scientific">Psilocybe cyanescens</name>
    <dbReference type="NCBI Taxonomy" id="93625"/>
    <lineage>
        <taxon>Eukaryota</taxon>
        <taxon>Fungi</taxon>
        <taxon>Dikarya</taxon>
        <taxon>Basidiomycota</taxon>
        <taxon>Agaricomycotina</taxon>
        <taxon>Agaricomycetes</taxon>
        <taxon>Agaricomycetidae</taxon>
        <taxon>Agaricales</taxon>
        <taxon>Agaricineae</taxon>
        <taxon>Strophariaceae</taxon>
        <taxon>Psilocybe</taxon>
    </lineage>
</organism>
<evidence type="ECO:0000313" key="1">
    <source>
        <dbReference type="EMBL" id="PPQ79923.1"/>
    </source>
</evidence>
<proteinExistence type="predicted"/>
<accession>A0A409WN42</accession>
<evidence type="ECO:0000313" key="2">
    <source>
        <dbReference type="Proteomes" id="UP000283269"/>
    </source>
</evidence>